<feature type="compositionally biased region" description="Polar residues" evidence="5">
    <location>
        <begin position="339"/>
        <end position="353"/>
    </location>
</feature>
<dbReference type="PROSITE" id="PS50118">
    <property type="entry name" value="HMG_BOX_2"/>
    <property type="match status" value="1"/>
</dbReference>
<dbReference type="SMART" id="SM00398">
    <property type="entry name" value="HMG"/>
    <property type="match status" value="1"/>
</dbReference>
<feature type="region of interest" description="Disordered" evidence="5">
    <location>
        <begin position="326"/>
        <end position="361"/>
    </location>
</feature>
<dbReference type="EMBL" id="GEIB01000197">
    <property type="protein sequence ID" value="JAR87601.1"/>
    <property type="molecule type" value="Transcribed_RNA"/>
</dbReference>
<evidence type="ECO:0000256" key="5">
    <source>
        <dbReference type="SAM" id="MobiDB-lite"/>
    </source>
</evidence>
<dbReference type="SUPFAM" id="SSF47095">
    <property type="entry name" value="HMG-box"/>
    <property type="match status" value="1"/>
</dbReference>
<feature type="compositionally biased region" description="Basic and acidic residues" evidence="5">
    <location>
        <begin position="19"/>
        <end position="30"/>
    </location>
</feature>
<evidence type="ECO:0000256" key="1">
    <source>
        <dbReference type="ARBA" id="ARBA00004123"/>
    </source>
</evidence>
<comment type="subcellular location">
    <subcellularLocation>
        <location evidence="1">Nucleus</location>
    </subcellularLocation>
</comment>
<feature type="domain" description="HMG box" evidence="6">
    <location>
        <begin position="168"/>
        <end position="236"/>
    </location>
</feature>
<dbReference type="PANTHER" id="PTHR46318:SF3">
    <property type="entry name" value="UPSTREAM BINDING TRANSCRIPTION FACTOR"/>
    <property type="match status" value="1"/>
</dbReference>
<dbReference type="CDD" id="cd21998">
    <property type="entry name" value="HMG-box_UBF1_rpt1-like"/>
    <property type="match status" value="1"/>
</dbReference>
<proteinExistence type="predicted"/>
<accession>A0A147BA25</accession>
<evidence type="ECO:0000256" key="3">
    <source>
        <dbReference type="ARBA" id="ARBA00023242"/>
    </source>
</evidence>
<evidence type="ECO:0000259" key="6">
    <source>
        <dbReference type="PROSITE" id="PS50118"/>
    </source>
</evidence>
<keyword evidence="3 4" id="KW-0539">Nucleus</keyword>
<dbReference type="PANTHER" id="PTHR46318">
    <property type="entry name" value="UPSTREAM BINDING TRANSCRIPTION FACTOR"/>
    <property type="match status" value="1"/>
</dbReference>
<keyword evidence="2 4" id="KW-0238">DNA-binding</keyword>
<reference evidence="7" key="1">
    <citation type="submission" date="2016-03" db="EMBL/GenBank/DDBJ databases">
        <title>Gut transcriptome analysis on engorged females of Ornithodoros mimon (Acari: Argasidae) and phylogenetic inferences of soft ticks.</title>
        <authorList>
            <person name="Landulfo G.A."/>
            <person name="Giovanni D."/>
            <person name="Carvalho E."/>
            <person name="Junqueira-de-Azevedo I."/>
            <person name="Patane J."/>
            <person name="Mendoca R."/>
            <person name="Barros-Battesti D."/>
        </authorList>
    </citation>
    <scope>NUCLEOTIDE SEQUENCE</scope>
    <source>
        <strain evidence="7">Females</strain>
        <tissue evidence="7">Gut</tissue>
    </source>
</reference>
<organism evidence="7">
    <name type="scientific">Alectorobius mimon</name>
    <dbReference type="NCBI Taxonomy" id="360319"/>
    <lineage>
        <taxon>Eukaryota</taxon>
        <taxon>Metazoa</taxon>
        <taxon>Ecdysozoa</taxon>
        <taxon>Arthropoda</taxon>
        <taxon>Chelicerata</taxon>
        <taxon>Arachnida</taxon>
        <taxon>Acari</taxon>
        <taxon>Parasitiformes</taxon>
        <taxon>Ixodida</taxon>
        <taxon>Ixodoidea</taxon>
        <taxon>Argasidae</taxon>
        <taxon>Ornithodorinae</taxon>
        <taxon>Alectorobius</taxon>
    </lineage>
</organism>
<evidence type="ECO:0000256" key="2">
    <source>
        <dbReference type="ARBA" id="ARBA00023125"/>
    </source>
</evidence>
<dbReference type="Gene3D" id="1.10.30.10">
    <property type="entry name" value="High mobility group box domain"/>
    <property type="match status" value="1"/>
</dbReference>
<dbReference type="InterPro" id="IPR051762">
    <property type="entry name" value="UBF1"/>
</dbReference>
<dbReference type="GO" id="GO:0003677">
    <property type="term" value="F:DNA binding"/>
    <property type="evidence" value="ECO:0007669"/>
    <property type="project" value="UniProtKB-UniRule"/>
</dbReference>
<dbReference type="InterPro" id="IPR009071">
    <property type="entry name" value="HMG_box_dom"/>
</dbReference>
<sequence length="374" mass="42510">AAASPTTVPAPRRKNGSKRSSEVADRDDLAPSKRVKIKSETFVEEMCDAVPSEEHEVHTIQSANTTTGSKVPVFGWSIEDLNQLVQNLEKCLPPNDMVKFTTMVEKVDWEKVRFANYSASDCKEKWIQVMKKLRSFRTLTELVSDAHALLLQPFNVASGLCQNNPVLPKKPLSPYFRFFTEKRAKYARENPGLSMTELSKLLSSKYKQLSDKKKQKYKESYDKEKAIYDAEMKQIKIEHPEAFPERAARAAKVQHHPQQQPQQLLKPQTPFKLFATDRVKQPEFEKMEKKKSRRSCAGSGTAFRMENVSCGFAEQCRLRTSIRKKWPSALASKRPTPSPYSAKQSRSSRTSAKGSRRGHQIRGTVCSLESCCRS</sequence>
<dbReference type="InterPro" id="IPR036910">
    <property type="entry name" value="HMG_box_dom_sf"/>
</dbReference>
<evidence type="ECO:0000256" key="4">
    <source>
        <dbReference type="PROSITE-ProRule" id="PRU00267"/>
    </source>
</evidence>
<feature type="region of interest" description="Disordered" evidence="5">
    <location>
        <begin position="1"/>
        <end position="30"/>
    </location>
</feature>
<feature type="non-terminal residue" evidence="7">
    <location>
        <position position="1"/>
    </location>
</feature>
<dbReference type="GO" id="GO:0005634">
    <property type="term" value="C:nucleus"/>
    <property type="evidence" value="ECO:0007669"/>
    <property type="project" value="UniProtKB-SubCell"/>
</dbReference>
<dbReference type="Pfam" id="PF00505">
    <property type="entry name" value="HMG_box"/>
    <property type="match status" value="1"/>
</dbReference>
<evidence type="ECO:0000313" key="7">
    <source>
        <dbReference type="EMBL" id="JAR87601.1"/>
    </source>
</evidence>
<name>A0A147BA25_9ACAR</name>
<protein>
    <submittedName>
        <fullName evidence="7">Ubtf protein</fullName>
    </submittedName>
</protein>
<feature type="DNA-binding region" description="HMG box" evidence="4">
    <location>
        <begin position="168"/>
        <end position="236"/>
    </location>
</feature>
<dbReference type="AlphaFoldDB" id="A0A147BA25"/>